<feature type="region of interest" description="Disordered" evidence="1">
    <location>
        <begin position="44"/>
        <end position="63"/>
    </location>
</feature>
<keyword evidence="3" id="KW-1185">Reference proteome</keyword>
<gene>
    <name evidence="2" type="ORF">ACFQWB_05670</name>
</gene>
<sequence length="63" mass="7324">MGEPTHFRPGDKAPNDGEYIEVGEYNPHMGITDPKHITLKKGERFPETTNDRRHWMKKAKPVH</sequence>
<dbReference type="RefSeq" id="WP_138790713.1">
    <property type="nucleotide sequence ID" value="NZ_JBHTGQ010000013.1"/>
</dbReference>
<dbReference type="Proteomes" id="UP001596528">
    <property type="component" value="Unassembled WGS sequence"/>
</dbReference>
<protein>
    <submittedName>
        <fullName evidence="2">YjzC family protein</fullName>
    </submittedName>
</protein>
<feature type="compositionally biased region" description="Basic residues" evidence="1">
    <location>
        <begin position="54"/>
        <end position="63"/>
    </location>
</feature>
<reference evidence="3" key="1">
    <citation type="journal article" date="2019" name="Int. J. Syst. Evol. Microbiol.">
        <title>The Global Catalogue of Microorganisms (GCM) 10K type strain sequencing project: providing services to taxonomists for standard genome sequencing and annotation.</title>
        <authorList>
            <consortium name="The Broad Institute Genomics Platform"/>
            <consortium name="The Broad Institute Genome Sequencing Center for Infectious Disease"/>
            <person name="Wu L."/>
            <person name="Ma J."/>
        </authorList>
    </citation>
    <scope>NUCLEOTIDE SEQUENCE [LARGE SCALE GENOMIC DNA]</scope>
    <source>
        <strain evidence="3">JCM 18657</strain>
    </source>
</reference>
<evidence type="ECO:0000313" key="2">
    <source>
        <dbReference type="EMBL" id="MFC7749433.1"/>
    </source>
</evidence>
<name>A0ABW2V2H1_9BACL</name>
<feature type="compositionally biased region" description="Basic and acidic residues" evidence="1">
    <location>
        <begin position="44"/>
        <end position="53"/>
    </location>
</feature>
<comment type="caution">
    <text evidence="2">The sequence shown here is derived from an EMBL/GenBank/DDBJ whole genome shotgun (WGS) entry which is preliminary data.</text>
</comment>
<accession>A0ABW2V2H1</accession>
<evidence type="ECO:0000313" key="3">
    <source>
        <dbReference type="Proteomes" id="UP001596528"/>
    </source>
</evidence>
<organism evidence="2 3">
    <name type="scientific">Paenibacillus thermoaerophilus</name>
    <dbReference type="NCBI Taxonomy" id="1215385"/>
    <lineage>
        <taxon>Bacteria</taxon>
        <taxon>Bacillati</taxon>
        <taxon>Bacillota</taxon>
        <taxon>Bacilli</taxon>
        <taxon>Bacillales</taxon>
        <taxon>Paenibacillaceae</taxon>
        <taxon>Paenibacillus</taxon>
    </lineage>
</organism>
<proteinExistence type="predicted"/>
<evidence type="ECO:0000256" key="1">
    <source>
        <dbReference type="SAM" id="MobiDB-lite"/>
    </source>
</evidence>
<dbReference type="InterPro" id="IPR025549">
    <property type="entry name" value="YjzC"/>
</dbReference>
<dbReference type="Pfam" id="PF14168">
    <property type="entry name" value="YjzC"/>
    <property type="match status" value="1"/>
</dbReference>
<dbReference type="EMBL" id="JBHTGQ010000013">
    <property type="protein sequence ID" value="MFC7749433.1"/>
    <property type="molecule type" value="Genomic_DNA"/>
</dbReference>